<dbReference type="HOGENOM" id="CLU_383197_0_0_1"/>
<reference evidence="3" key="1">
    <citation type="journal article" date="2011" name="PLoS Pathog.">
        <title>Comparative genomics yields insights into niche adaptation of plant vascular wilt pathogens.</title>
        <authorList>
            <person name="Klosterman S.J."/>
            <person name="Subbarao K.V."/>
            <person name="Kang S."/>
            <person name="Veronese P."/>
            <person name="Gold S.E."/>
            <person name="Thomma B.P.H.J."/>
            <person name="Chen Z."/>
            <person name="Henrissat B."/>
            <person name="Lee Y.-H."/>
            <person name="Park J."/>
            <person name="Garcia-Pedrajas M.D."/>
            <person name="Barbara D.J."/>
            <person name="Anchieta A."/>
            <person name="de Jonge R."/>
            <person name="Santhanam P."/>
            <person name="Maruthachalam K."/>
            <person name="Atallah Z."/>
            <person name="Amyotte S.G."/>
            <person name="Paz Z."/>
            <person name="Inderbitzin P."/>
            <person name="Hayes R.J."/>
            <person name="Heiman D.I."/>
            <person name="Young S."/>
            <person name="Zeng Q."/>
            <person name="Engels R."/>
            <person name="Galagan J."/>
            <person name="Cuomo C.A."/>
            <person name="Dobinson K.F."/>
            <person name="Ma L.-J."/>
        </authorList>
    </citation>
    <scope>NUCLEOTIDE SEQUENCE [LARGE SCALE GENOMIC DNA]</scope>
    <source>
        <strain evidence="3">VaMs.102 / ATCC MYA-4576 / FGSC 10136</strain>
    </source>
</reference>
<evidence type="ECO:0000256" key="1">
    <source>
        <dbReference type="SAM" id="MobiDB-lite"/>
    </source>
</evidence>
<dbReference type="KEGG" id="val:VDBG_09994"/>
<proteinExistence type="predicted"/>
<feature type="region of interest" description="Disordered" evidence="1">
    <location>
        <begin position="489"/>
        <end position="546"/>
    </location>
</feature>
<dbReference type="EMBL" id="DS985231">
    <property type="protein sequence ID" value="EEY23884.1"/>
    <property type="molecule type" value="Genomic_DNA"/>
</dbReference>
<dbReference type="GeneID" id="9531680"/>
<keyword evidence="3" id="KW-1185">Reference proteome</keyword>
<dbReference type="Proteomes" id="UP000008698">
    <property type="component" value="Unassembled WGS sequence"/>
</dbReference>
<evidence type="ECO:0000313" key="3">
    <source>
        <dbReference type="Proteomes" id="UP000008698"/>
    </source>
</evidence>
<feature type="region of interest" description="Disordered" evidence="1">
    <location>
        <begin position="691"/>
        <end position="722"/>
    </location>
</feature>
<evidence type="ECO:0000313" key="2">
    <source>
        <dbReference type="EMBL" id="EEY23884.1"/>
    </source>
</evidence>
<dbReference type="SUPFAM" id="SSF57997">
    <property type="entry name" value="Tropomyosin"/>
    <property type="match status" value="1"/>
</dbReference>
<protein>
    <submittedName>
        <fullName evidence="2">Predicted protein</fullName>
    </submittedName>
</protein>
<sequence>MLAMSLSAFHFSLSIPLPILLSTSLPISHSHPSLSMLRFLVLSTRYPSTLSFLYSPLSSSANLSTLSMPKASEYKTVMPVGLNRPIRIAQSIQTWRKRYDGPYEDVLKARAAEYFSVEDDLVGDMKLGRKGALSKTWDKKSLKTTKLSIRSDLRNESGQPFDADMVIRIDRVFERLVFSARPPQLSSNAAFRRLRDSDDGEIPLTAYLAAEAAMMVTAGSSHDLGWMKAGGYEIYIRVFLWPKAMKVNRDRIIKMSLEVRPPVGGTTLSNNHFWALAVRWVLSVPSAHHPFQHPVIRSAIAMLRDVIELNNPALDPLGVLSGVYHESRVAQLWAAHCLVMSDKIQWVNACGLKGLSNLDRRRTDEYDWAKWAGSCHRLDIDDETIPVPVCRVLDQFLKVGARYKDRDRTGWNHSVHLLPQHIDKFRFRLPRELKLIRLHMKNDERHQADAIRSEASISYVDAVNDAKERTYRLSHSGLRSSYAALLESSQQNRVSSAEPAHTESQSQAHDDSQVSSVVSAINVPQPAIDPQSGHGNLLGNRKRPAPAEDNVVADEAFDREIKAIKLTVAELSTSLVDQKEAAESTNAKMQTQHTGINDSLGSLKKQATIYAAKLGKVTRINKDMSDKISSHDEQLQQMERHFDKKLDQYEAMQTKDLEDFDRRLNESIAKVNMLEQNNANLTQEVERLKTQLEETTASVEKNHRRSQMEETEDAAEPSPCID</sequence>
<dbReference type="RefSeq" id="XP_002999700.1">
    <property type="nucleotide sequence ID" value="XM_002999654.1"/>
</dbReference>
<dbReference type="AlphaFoldDB" id="C9SYL9"/>
<name>C9SYL9_VERA1</name>
<accession>C9SYL9</accession>
<feature type="compositionally biased region" description="Polar residues" evidence="1">
    <location>
        <begin position="502"/>
        <end position="519"/>
    </location>
</feature>
<gene>
    <name evidence="2" type="ORF">VDBG_09994</name>
</gene>
<organism evidence="3">
    <name type="scientific">Verticillium alfalfae (strain VaMs.102 / ATCC MYA-4576 / FGSC 10136)</name>
    <name type="common">Verticillium wilt of alfalfa</name>
    <name type="synonym">Verticillium albo-atrum</name>
    <dbReference type="NCBI Taxonomy" id="526221"/>
    <lineage>
        <taxon>Eukaryota</taxon>
        <taxon>Fungi</taxon>
        <taxon>Dikarya</taxon>
        <taxon>Ascomycota</taxon>
        <taxon>Pezizomycotina</taxon>
        <taxon>Sordariomycetes</taxon>
        <taxon>Hypocreomycetidae</taxon>
        <taxon>Glomerellales</taxon>
        <taxon>Plectosphaerellaceae</taxon>
        <taxon>Verticillium</taxon>
    </lineage>
</organism>